<evidence type="ECO:0008006" key="3">
    <source>
        <dbReference type="Google" id="ProtNLM"/>
    </source>
</evidence>
<sequence length="241" mass="28408">MKDSQSEDVAAVSEEEEMTEILLSLLAKLDVLERGQASKAKRPAEVKVKERGKLTCNVVLFCGKESPNELMRWMVQLEVIFEENIEDPKRVVVACKRLYGVAAAYWRDLQERRQRKGKKNLKSWEHTVSNLMGLLLHPRMREKLPCEQLKAIPRISKEKDMNKEKKVVLKDNKRVRFLYEERKYNFQNNEKKEVCEQLIEEEIFMNEDVEVIDCEPERGDPSFDDGKEFVESLKWEEADFH</sequence>
<organism evidence="1 2">
    <name type="scientific">Taxus chinensis</name>
    <name type="common">Chinese yew</name>
    <name type="synonym">Taxus wallichiana var. chinensis</name>
    <dbReference type="NCBI Taxonomy" id="29808"/>
    <lineage>
        <taxon>Eukaryota</taxon>
        <taxon>Viridiplantae</taxon>
        <taxon>Streptophyta</taxon>
        <taxon>Embryophyta</taxon>
        <taxon>Tracheophyta</taxon>
        <taxon>Spermatophyta</taxon>
        <taxon>Pinopsida</taxon>
        <taxon>Pinidae</taxon>
        <taxon>Conifers II</taxon>
        <taxon>Cupressales</taxon>
        <taxon>Taxaceae</taxon>
        <taxon>Taxus</taxon>
    </lineage>
</organism>
<evidence type="ECO:0000313" key="2">
    <source>
        <dbReference type="Proteomes" id="UP000824469"/>
    </source>
</evidence>
<keyword evidence="2" id="KW-1185">Reference proteome</keyword>
<comment type="caution">
    <text evidence="1">The sequence shown here is derived from an EMBL/GenBank/DDBJ whole genome shotgun (WGS) entry which is preliminary data.</text>
</comment>
<dbReference type="Proteomes" id="UP000824469">
    <property type="component" value="Unassembled WGS sequence"/>
</dbReference>
<name>A0AA38L8S1_TAXCH</name>
<evidence type="ECO:0000313" key="1">
    <source>
        <dbReference type="EMBL" id="KAH9315651.1"/>
    </source>
</evidence>
<accession>A0AA38L8S1</accession>
<dbReference type="EMBL" id="JAHRHJ020000005">
    <property type="protein sequence ID" value="KAH9315651.1"/>
    <property type="molecule type" value="Genomic_DNA"/>
</dbReference>
<dbReference type="AlphaFoldDB" id="A0AA38L8S1"/>
<proteinExistence type="predicted"/>
<gene>
    <name evidence="1" type="ORF">KI387_024278</name>
</gene>
<reference evidence="1 2" key="1">
    <citation type="journal article" date="2021" name="Nat. Plants">
        <title>The Taxus genome provides insights into paclitaxel biosynthesis.</title>
        <authorList>
            <person name="Xiong X."/>
            <person name="Gou J."/>
            <person name="Liao Q."/>
            <person name="Li Y."/>
            <person name="Zhou Q."/>
            <person name="Bi G."/>
            <person name="Li C."/>
            <person name="Du R."/>
            <person name="Wang X."/>
            <person name="Sun T."/>
            <person name="Guo L."/>
            <person name="Liang H."/>
            <person name="Lu P."/>
            <person name="Wu Y."/>
            <person name="Zhang Z."/>
            <person name="Ro D.K."/>
            <person name="Shang Y."/>
            <person name="Huang S."/>
            <person name="Yan J."/>
        </authorList>
    </citation>
    <scope>NUCLEOTIDE SEQUENCE [LARGE SCALE GENOMIC DNA]</scope>
    <source>
        <strain evidence="1">Ta-2019</strain>
    </source>
</reference>
<protein>
    <recommendedName>
        <fullName evidence="3">Retrotransposon gag domain-containing protein</fullName>
    </recommendedName>
</protein>